<accession>A0A2J6TE13</accession>
<evidence type="ECO:0000259" key="2">
    <source>
        <dbReference type="Pfam" id="PF26616"/>
    </source>
</evidence>
<dbReference type="GeneID" id="36588037"/>
<organism evidence="3 4">
    <name type="scientific">Hyaloscypha bicolor E</name>
    <dbReference type="NCBI Taxonomy" id="1095630"/>
    <lineage>
        <taxon>Eukaryota</taxon>
        <taxon>Fungi</taxon>
        <taxon>Dikarya</taxon>
        <taxon>Ascomycota</taxon>
        <taxon>Pezizomycotina</taxon>
        <taxon>Leotiomycetes</taxon>
        <taxon>Helotiales</taxon>
        <taxon>Hyaloscyphaceae</taxon>
        <taxon>Hyaloscypha</taxon>
        <taxon>Hyaloscypha bicolor</taxon>
    </lineage>
</organism>
<name>A0A2J6TE13_9HELO</name>
<dbReference type="RefSeq" id="XP_024738164.1">
    <property type="nucleotide sequence ID" value="XM_024879960.1"/>
</dbReference>
<dbReference type="Proteomes" id="UP000235371">
    <property type="component" value="Unassembled WGS sequence"/>
</dbReference>
<keyword evidence="1" id="KW-0472">Membrane</keyword>
<dbReference type="Pfam" id="PF26616">
    <property type="entry name" value="CorA-like"/>
    <property type="match status" value="1"/>
</dbReference>
<protein>
    <recommendedName>
        <fullName evidence="2">CorA-like transporter domain-containing protein</fullName>
    </recommendedName>
</protein>
<gene>
    <name evidence="3" type="ORF">K444DRAFT_611512</name>
</gene>
<dbReference type="AlphaFoldDB" id="A0A2J6TE13"/>
<dbReference type="InterPro" id="IPR058257">
    <property type="entry name" value="CorA-like_dom"/>
</dbReference>
<dbReference type="Gene3D" id="1.20.58.340">
    <property type="entry name" value="Magnesium transport protein CorA, transmembrane region"/>
    <property type="match status" value="1"/>
</dbReference>
<feature type="domain" description="CorA-like transporter" evidence="2">
    <location>
        <begin position="22"/>
        <end position="190"/>
    </location>
</feature>
<evidence type="ECO:0000313" key="3">
    <source>
        <dbReference type="EMBL" id="PMD61260.1"/>
    </source>
</evidence>
<reference evidence="3 4" key="1">
    <citation type="submission" date="2016-04" db="EMBL/GenBank/DDBJ databases">
        <title>A degradative enzymes factory behind the ericoid mycorrhizal symbiosis.</title>
        <authorList>
            <consortium name="DOE Joint Genome Institute"/>
            <person name="Martino E."/>
            <person name="Morin E."/>
            <person name="Grelet G."/>
            <person name="Kuo A."/>
            <person name="Kohler A."/>
            <person name="Daghino S."/>
            <person name="Barry K."/>
            <person name="Choi C."/>
            <person name="Cichocki N."/>
            <person name="Clum A."/>
            <person name="Copeland A."/>
            <person name="Hainaut M."/>
            <person name="Haridas S."/>
            <person name="Labutti K."/>
            <person name="Lindquist E."/>
            <person name="Lipzen A."/>
            <person name="Khouja H.-R."/>
            <person name="Murat C."/>
            <person name="Ohm R."/>
            <person name="Olson A."/>
            <person name="Spatafora J."/>
            <person name="Veneault-Fourrey C."/>
            <person name="Henrissat B."/>
            <person name="Grigoriev I."/>
            <person name="Martin F."/>
            <person name="Perotto S."/>
        </authorList>
    </citation>
    <scope>NUCLEOTIDE SEQUENCE [LARGE SCALE GENOMIC DNA]</scope>
    <source>
        <strain evidence="3 4">E</strain>
    </source>
</reference>
<dbReference type="STRING" id="1095630.A0A2J6TE13"/>
<dbReference type="OrthoDB" id="5396681at2759"/>
<dbReference type="EMBL" id="KZ613786">
    <property type="protein sequence ID" value="PMD61260.1"/>
    <property type="molecule type" value="Genomic_DNA"/>
</dbReference>
<evidence type="ECO:0000256" key="1">
    <source>
        <dbReference type="SAM" id="Phobius"/>
    </source>
</evidence>
<proteinExistence type="predicted"/>
<keyword evidence="4" id="KW-1185">Reference proteome</keyword>
<keyword evidence="1" id="KW-1133">Transmembrane helix</keyword>
<evidence type="ECO:0000313" key="4">
    <source>
        <dbReference type="Proteomes" id="UP000235371"/>
    </source>
</evidence>
<keyword evidence="1" id="KW-0812">Transmembrane</keyword>
<sequence>MLVSLTIHNFLDADRLMSSSIVQQSNSWDRFKISWTGFLIILGGSDTYGPFFDLVSTFGLKHNPHDEGLSGFTYRVNSVIGKQLSYELCYNVQYVERHGRMDEYPWSFRNVALYQKFDEKNSTSRWILLQPPRKLKTALKNLFENTHDSHERTRQNFLLIHLLICLITEAGWRPFIADLEKEIDTLNDKALFSRVGRLAKFDYSVEFSDTQKLEQIRQRIIRASSAVNTSIRLPAGLKSILERFETTECRETDSTLLPELNMYLSRLESHRVSLQRLLQVAEGTMTLLLQILDFRHDEAINQNAIATRNLLSATHHENELMTVIARGTQRDSRTMKIVAFIAMIYLPATLVASIFNSEIVSIANGQETETTRIQIIASFSITTFLLTALTIVGAMIWDKGGFPVSMLRGRSSNSSSL</sequence>
<feature type="transmembrane region" description="Helical" evidence="1">
    <location>
        <begin position="375"/>
        <end position="397"/>
    </location>
</feature>
<dbReference type="InParanoid" id="A0A2J6TE13"/>
<feature type="transmembrane region" description="Helical" evidence="1">
    <location>
        <begin position="337"/>
        <end position="355"/>
    </location>
</feature>